<comment type="caution">
    <text evidence="3">The sequence shown here is derived from an EMBL/GenBank/DDBJ whole genome shotgun (WGS) entry which is preliminary data.</text>
</comment>
<evidence type="ECO:0000256" key="2">
    <source>
        <dbReference type="ARBA" id="ARBA00023002"/>
    </source>
</evidence>
<comment type="similarity">
    <text evidence="1">Belongs to the short-chain dehydrogenases/reductases (SDR) family.</text>
</comment>
<dbReference type="Gene3D" id="3.40.50.720">
    <property type="entry name" value="NAD(P)-binding Rossmann-like Domain"/>
    <property type="match status" value="1"/>
</dbReference>
<evidence type="ECO:0000313" key="4">
    <source>
        <dbReference type="Proteomes" id="UP001519295"/>
    </source>
</evidence>
<dbReference type="PANTHER" id="PTHR42760">
    <property type="entry name" value="SHORT-CHAIN DEHYDROGENASES/REDUCTASES FAMILY MEMBER"/>
    <property type="match status" value="1"/>
</dbReference>
<dbReference type="PANTHER" id="PTHR42760:SF115">
    <property type="entry name" value="3-OXOACYL-[ACYL-CARRIER-PROTEIN] REDUCTASE FABG"/>
    <property type="match status" value="1"/>
</dbReference>
<name>A0ABS4VVU8_9PSEU</name>
<dbReference type="CDD" id="cd05233">
    <property type="entry name" value="SDR_c"/>
    <property type="match status" value="1"/>
</dbReference>
<sequence length="260" mass="26807">MTSSLAGRVVLITGGASGIGAEVGRRAAAAGATVVVADVDEARAREIAGEVGGHVVVMDVTSQESVTAAVTTAEESVGPIDVLVTSAGITQPPHPPEELDQSTWDKVLDVDLRGTWLCAVAVGRRMATRGSGSIVTIASIAGMRSMPLHSYTPAKAAVIAMTADLATEWGRSGVRVNSVSPGYVLTPLLQDQIDRGLRNPANLTEASALGRMVRTHEVADAVCFLASDAASAITGVNLPVDAGWLVAPSWTTYQGVPDKR</sequence>
<accession>A0ABS4VVU8</accession>
<dbReference type="InterPro" id="IPR036291">
    <property type="entry name" value="NAD(P)-bd_dom_sf"/>
</dbReference>
<gene>
    <name evidence="3" type="ORF">JOF36_003739</name>
</gene>
<evidence type="ECO:0000313" key="3">
    <source>
        <dbReference type="EMBL" id="MBP2368043.1"/>
    </source>
</evidence>
<protein>
    <submittedName>
        <fullName evidence="3">NAD(P)-dependent dehydrogenase (Short-subunit alcohol dehydrogenase family)</fullName>
    </submittedName>
</protein>
<dbReference type="SUPFAM" id="SSF51735">
    <property type="entry name" value="NAD(P)-binding Rossmann-fold domains"/>
    <property type="match status" value="1"/>
</dbReference>
<proteinExistence type="inferred from homology"/>
<dbReference type="EMBL" id="JAGINU010000001">
    <property type="protein sequence ID" value="MBP2368043.1"/>
    <property type="molecule type" value="Genomic_DNA"/>
</dbReference>
<reference evidence="3 4" key="1">
    <citation type="submission" date="2021-03" db="EMBL/GenBank/DDBJ databases">
        <title>Sequencing the genomes of 1000 actinobacteria strains.</title>
        <authorList>
            <person name="Klenk H.-P."/>
        </authorList>
    </citation>
    <scope>NUCLEOTIDE SEQUENCE [LARGE SCALE GENOMIC DNA]</scope>
    <source>
        <strain evidence="3 4">DSM 45256</strain>
    </source>
</reference>
<dbReference type="PRINTS" id="PR00080">
    <property type="entry name" value="SDRFAMILY"/>
</dbReference>
<organism evidence="3 4">
    <name type="scientific">Pseudonocardia parietis</name>
    <dbReference type="NCBI Taxonomy" id="570936"/>
    <lineage>
        <taxon>Bacteria</taxon>
        <taxon>Bacillati</taxon>
        <taxon>Actinomycetota</taxon>
        <taxon>Actinomycetes</taxon>
        <taxon>Pseudonocardiales</taxon>
        <taxon>Pseudonocardiaceae</taxon>
        <taxon>Pseudonocardia</taxon>
    </lineage>
</organism>
<keyword evidence="2" id="KW-0560">Oxidoreductase</keyword>
<dbReference type="Proteomes" id="UP001519295">
    <property type="component" value="Unassembled WGS sequence"/>
</dbReference>
<keyword evidence="4" id="KW-1185">Reference proteome</keyword>
<evidence type="ECO:0000256" key="1">
    <source>
        <dbReference type="ARBA" id="ARBA00006484"/>
    </source>
</evidence>
<dbReference type="PRINTS" id="PR00081">
    <property type="entry name" value="GDHRDH"/>
</dbReference>
<dbReference type="InterPro" id="IPR002347">
    <property type="entry name" value="SDR_fam"/>
</dbReference>
<dbReference type="RefSeq" id="WP_210028257.1">
    <property type="nucleotide sequence ID" value="NZ_JAGINU010000001.1"/>
</dbReference>
<dbReference type="Pfam" id="PF13561">
    <property type="entry name" value="adh_short_C2"/>
    <property type="match status" value="1"/>
</dbReference>